<feature type="coiled-coil region" evidence="7">
    <location>
        <begin position="482"/>
        <end position="545"/>
    </location>
</feature>
<comment type="subcellular location">
    <subcellularLocation>
        <location evidence="1">Membrane</location>
    </subcellularLocation>
</comment>
<evidence type="ECO:0000256" key="4">
    <source>
        <dbReference type="ARBA" id="ARBA00023054"/>
    </source>
</evidence>
<dbReference type="GO" id="GO:0016020">
    <property type="term" value="C:membrane"/>
    <property type="evidence" value="ECO:0007669"/>
    <property type="project" value="UniProtKB-SubCell"/>
</dbReference>
<keyword evidence="6" id="KW-0472">Membrane</keyword>
<dbReference type="InterPro" id="IPR027417">
    <property type="entry name" value="P-loop_NTPase"/>
</dbReference>
<name>A0A2G4R0C2_9BACT</name>
<dbReference type="InterPro" id="IPR027094">
    <property type="entry name" value="Mitofusin_fam"/>
</dbReference>
<evidence type="ECO:0000313" key="10">
    <source>
        <dbReference type="Proteomes" id="UP000237472"/>
    </source>
</evidence>
<keyword evidence="5" id="KW-0342">GTP-binding</keyword>
<evidence type="ECO:0000259" key="8">
    <source>
        <dbReference type="PROSITE" id="PS51718"/>
    </source>
</evidence>
<evidence type="ECO:0000313" key="9">
    <source>
        <dbReference type="EMBL" id="PHY90029.1"/>
    </source>
</evidence>
<dbReference type="GO" id="GO:0005525">
    <property type="term" value="F:GTP binding"/>
    <property type="evidence" value="ECO:0007669"/>
    <property type="project" value="UniProtKB-KW"/>
</dbReference>
<protein>
    <submittedName>
        <fullName evidence="9">ATP-binding protein</fullName>
    </submittedName>
</protein>
<dbReference type="Gene3D" id="3.40.50.300">
    <property type="entry name" value="P-loop containing nucleotide triphosphate hydrolases"/>
    <property type="match status" value="1"/>
</dbReference>
<dbReference type="InterPro" id="IPR030381">
    <property type="entry name" value="G_DYNAMIN_dom"/>
</dbReference>
<evidence type="ECO:0000256" key="5">
    <source>
        <dbReference type="ARBA" id="ARBA00023134"/>
    </source>
</evidence>
<evidence type="ECO:0000256" key="6">
    <source>
        <dbReference type="ARBA" id="ARBA00023136"/>
    </source>
</evidence>
<dbReference type="RefSeq" id="WP_099462052.1">
    <property type="nucleotide sequence ID" value="NZ_LDWY01000078.1"/>
</dbReference>
<organism evidence="9 10">
    <name type="scientific">Campylobacter vulpis</name>
    <dbReference type="NCBI Taxonomy" id="1655500"/>
    <lineage>
        <taxon>Bacteria</taxon>
        <taxon>Pseudomonadati</taxon>
        <taxon>Campylobacterota</taxon>
        <taxon>Epsilonproteobacteria</taxon>
        <taxon>Campylobacterales</taxon>
        <taxon>Campylobacteraceae</taxon>
        <taxon>Campylobacter</taxon>
    </lineage>
</organism>
<dbReference type="PANTHER" id="PTHR10465">
    <property type="entry name" value="TRANSMEMBRANE GTPASE FZO1"/>
    <property type="match status" value="1"/>
</dbReference>
<feature type="domain" description="Dynamin-type G" evidence="8">
    <location>
        <begin position="159"/>
        <end position="462"/>
    </location>
</feature>
<evidence type="ECO:0000256" key="3">
    <source>
        <dbReference type="ARBA" id="ARBA00022801"/>
    </source>
</evidence>
<keyword evidence="2" id="KW-0547">Nucleotide-binding</keyword>
<dbReference type="SUPFAM" id="SSF52540">
    <property type="entry name" value="P-loop containing nucleoside triphosphate hydrolases"/>
    <property type="match status" value="1"/>
</dbReference>
<accession>A0A2G4R0C2</accession>
<dbReference type="OrthoDB" id="1100581at2"/>
<comment type="caution">
    <text evidence="9">The sequence shown here is derived from an EMBL/GenBank/DDBJ whole genome shotgun (WGS) entry which is preliminary data.</text>
</comment>
<sequence length="727" mass="84945">MQNLLQQLWQNKLQFLDFNSIFDNSIQLDLSEFAIILSVDETNYERYFLLKEFANIMKKIALRVDIFSIQYAQICTLNLLQKGFLNQRDLLSALRILERIANNDLIIKFIENVKLEEKDKKILFETSFNELDTINLKLQSLALSQVSKENLQKALEKFKNLEFSVAVTGVMNAGKSSLLNALLKEEYLGVSNIPETANLSVLKYGKSKKAKLYFWNEKEWENILSNSKFSTELEGFVRELSSKYNIADFIQKEGIVKEISQEKLKEFSSAKNQISAFIKKIELEADLEFLQNNISIVDTPGLDDVVVQRELLTKAYLKQSDFLIHLMNASQSLTQKDMEFLVSCLLNSRLGKFLVVLTKADLLNEEDLKEVITYTKNSLKERLKGEEMLIEKIDFLCVSAKKANDFYKNLVSKEEFKQSGMEEFERYLLNALYSGEKSKTTLNAYKKELNLELMQILSEYEMQNKFFKESSHATQDENMQFLTEFKKQEKELLNAKDDIENSISKLRNSQNDINQLVLLLAKKLKERLIDELKYLNSNAKKLDLNRILNIIDITTRDGINDILREVKFENLKKIDDIKKNLSLKYNFLQAEFDNGFEDFKEGISKTIEDIFATDQFVFLKIELGQIMQEKSDIFTMEKQLDELIIKAFRRFELDKILEDLNINGNFLNFLNEKLIHFEKNVREKLNNLTNLLQNLEKEQFDFTQNYEINLEKIAELKELQKDLLNAN</sequence>
<feature type="coiled-coil region" evidence="7">
    <location>
        <begin position="667"/>
        <end position="705"/>
    </location>
</feature>
<dbReference type="CDD" id="cd09912">
    <property type="entry name" value="DLP_2"/>
    <property type="match status" value="1"/>
</dbReference>
<evidence type="ECO:0000256" key="7">
    <source>
        <dbReference type="SAM" id="Coils"/>
    </source>
</evidence>
<evidence type="ECO:0000256" key="2">
    <source>
        <dbReference type="ARBA" id="ARBA00022741"/>
    </source>
</evidence>
<dbReference type="GO" id="GO:0003924">
    <property type="term" value="F:GTPase activity"/>
    <property type="evidence" value="ECO:0007669"/>
    <property type="project" value="InterPro"/>
</dbReference>
<gene>
    <name evidence="9" type="ORF">AA994_06245</name>
</gene>
<dbReference type="GO" id="GO:0005524">
    <property type="term" value="F:ATP binding"/>
    <property type="evidence" value="ECO:0007669"/>
    <property type="project" value="UniProtKB-KW"/>
</dbReference>
<reference evidence="10" key="1">
    <citation type="submission" date="2015-06" db="EMBL/GenBank/DDBJ databases">
        <authorList>
            <person name="Parisi A."/>
            <person name="Chiara M."/>
            <person name="Florio D."/>
            <person name="Miccolupo A."/>
            <person name="Manzari C."/>
            <person name="Mion D."/>
            <person name="Caruso M."/>
            <person name="D'erchia A.M."/>
            <person name="Zanoni R."/>
        </authorList>
    </citation>
    <scope>NUCLEOTIDE SEQUENCE [LARGE SCALE GENOMIC DNA]</scope>
    <source>
        <strain evidence="10">73/13</strain>
    </source>
</reference>
<keyword evidence="4 7" id="KW-0175">Coiled coil</keyword>
<proteinExistence type="predicted"/>
<dbReference type="PROSITE" id="PS51718">
    <property type="entry name" value="G_DYNAMIN_2"/>
    <property type="match status" value="1"/>
</dbReference>
<dbReference type="Pfam" id="PF00350">
    <property type="entry name" value="Dynamin_N"/>
    <property type="match status" value="1"/>
</dbReference>
<evidence type="ECO:0000256" key="1">
    <source>
        <dbReference type="ARBA" id="ARBA00004370"/>
    </source>
</evidence>
<dbReference type="PANTHER" id="PTHR10465:SF0">
    <property type="entry name" value="SARCALUMENIN"/>
    <property type="match status" value="1"/>
</dbReference>
<dbReference type="InterPro" id="IPR045063">
    <property type="entry name" value="Dynamin_N"/>
</dbReference>
<keyword evidence="3" id="KW-0378">Hydrolase</keyword>
<dbReference type="EMBL" id="LDWY01000078">
    <property type="protein sequence ID" value="PHY90029.1"/>
    <property type="molecule type" value="Genomic_DNA"/>
</dbReference>
<dbReference type="AlphaFoldDB" id="A0A2G4R0C2"/>
<dbReference type="Proteomes" id="UP000237472">
    <property type="component" value="Unassembled WGS sequence"/>
</dbReference>
<keyword evidence="9" id="KW-0067">ATP-binding</keyword>